<evidence type="ECO:0000313" key="4">
    <source>
        <dbReference type="Proteomes" id="UP000194873"/>
    </source>
</evidence>
<organism evidence="3 4">
    <name type="scientific">Hymenobacter crusticola</name>
    <dbReference type="NCBI Taxonomy" id="1770526"/>
    <lineage>
        <taxon>Bacteria</taxon>
        <taxon>Pseudomonadati</taxon>
        <taxon>Bacteroidota</taxon>
        <taxon>Cytophagia</taxon>
        <taxon>Cytophagales</taxon>
        <taxon>Hymenobacteraceae</taxon>
        <taxon>Hymenobacter</taxon>
    </lineage>
</organism>
<accession>A0A243WHY8</accession>
<dbReference type="Pfam" id="PF12875">
    <property type="entry name" value="DUF3826"/>
    <property type="match status" value="1"/>
</dbReference>
<sequence>MHNALRSLLLAAILSGSVSNLTFAQAQPTESAEAAYTRTINERADKIVAKIEGLDAKKAPQVRDAIANQYRELNELQEKQDAQLAALKVKPQGENTADEKKKIEAAVAASRDKLHKKYLGKLSRTLTSSQVDQVKDGMTYAVLPITMKAYQEMLPDLTEAQKTQIMAWLTEAREHAMDAGSSKEKHAWFGKYKGRINNYLSAQGVDMKQAGKDWAERRARAETPSN</sequence>
<dbReference type="OrthoDB" id="1375905at2"/>
<dbReference type="RefSeq" id="WP_086592982.1">
    <property type="nucleotide sequence ID" value="NZ_MTSE01000002.1"/>
</dbReference>
<feature type="chain" id="PRO_5012896403" description="DUF3826 domain-containing protein" evidence="2">
    <location>
        <begin position="27"/>
        <end position="226"/>
    </location>
</feature>
<comment type="caution">
    <text evidence="3">The sequence shown here is derived from an EMBL/GenBank/DDBJ whole genome shotgun (WGS) entry which is preliminary data.</text>
</comment>
<name>A0A243WHY8_9BACT</name>
<evidence type="ECO:0000313" key="3">
    <source>
        <dbReference type="EMBL" id="OUJ75438.1"/>
    </source>
</evidence>
<keyword evidence="2" id="KW-0732">Signal</keyword>
<dbReference type="EMBL" id="MTSE01000002">
    <property type="protein sequence ID" value="OUJ75438.1"/>
    <property type="molecule type" value="Genomic_DNA"/>
</dbReference>
<protein>
    <recommendedName>
        <fullName evidence="5">DUF3826 domain-containing protein</fullName>
    </recommendedName>
</protein>
<dbReference type="Proteomes" id="UP000194873">
    <property type="component" value="Unassembled WGS sequence"/>
</dbReference>
<evidence type="ECO:0000256" key="2">
    <source>
        <dbReference type="SAM" id="SignalP"/>
    </source>
</evidence>
<keyword evidence="4" id="KW-1185">Reference proteome</keyword>
<dbReference type="InterPro" id="IPR024284">
    <property type="entry name" value="DUF3826"/>
</dbReference>
<gene>
    <name evidence="3" type="ORF">BXP70_05340</name>
</gene>
<dbReference type="AlphaFoldDB" id="A0A243WHY8"/>
<evidence type="ECO:0008006" key="5">
    <source>
        <dbReference type="Google" id="ProtNLM"/>
    </source>
</evidence>
<feature type="coiled-coil region" evidence="1">
    <location>
        <begin position="59"/>
        <end position="90"/>
    </location>
</feature>
<proteinExistence type="predicted"/>
<evidence type="ECO:0000256" key="1">
    <source>
        <dbReference type="SAM" id="Coils"/>
    </source>
</evidence>
<feature type="signal peptide" evidence="2">
    <location>
        <begin position="1"/>
        <end position="26"/>
    </location>
</feature>
<keyword evidence="1" id="KW-0175">Coiled coil</keyword>
<reference evidence="3 4" key="1">
    <citation type="submission" date="2017-01" db="EMBL/GenBank/DDBJ databases">
        <title>A new Hymenobacter.</title>
        <authorList>
            <person name="Liang Y."/>
            <person name="Feng F."/>
        </authorList>
    </citation>
    <scope>NUCLEOTIDE SEQUENCE [LARGE SCALE GENOMIC DNA]</scope>
    <source>
        <strain evidence="3">MIMBbqt21</strain>
    </source>
</reference>